<keyword evidence="3" id="KW-0812">Transmembrane</keyword>
<dbReference type="GO" id="GO:0008643">
    <property type="term" value="P:carbohydrate transport"/>
    <property type="evidence" value="ECO:0007669"/>
    <property type="project" value="InterPro"/>
</dbReference>
<dbReference type="Gene3D" id="1.20.1250.20">
    <property type="entry name" value="MFS general substrate transporter like domains"/>
    <property type="match status" value="1"/>
</dbReference>
<feature type="transmembrane region" description="Helical" evidence="3">
    <location>
        <begin position="272"/>
        <end position="290"/>
    </location>
</feature>
<dbReference type="GO" id="GO:0005886">
    <property type="term" value="C:plasma membrane"/>
    <property type="evidence" value="ECO:0007669"/>
    <property type="project" value="TreeGrafter"/>
</dbReference>
<dbReference type="GO" id="GO:0006814">
    <property type="term" value="P:sodium ion transport"/>
    <property type="evidence" value="ECO:0007669"/>
    <property type="project" value="InterPro"/>
</dbReference>
<proteinExistence type="predicted"/>
<protein>
    <submittedName>
        <fullName evidence="4">Lactose/raffinose/galactose permease</fullName>
    </submittedName>
</protein>
<keyword evidence="5" id="KW-1185">Reference proteome</keyword>
<feature type="transmembrane region" description="Helical" evidence="3">
    <location>
        <begin position="21"/>
        <end position="38"/>
    </location>
</feature>
<organism evidence="4 5">
    <name type="scientific">Propionicimonas paludicola</name>
    <dbReference type="NCBI Taxonomy" id="185243"/>
    <lineage>
        <taxon>Bacteria</taxon>
        <taxon>Bacillati</taxon>
        <taxon>Actinomycetota</taxon>
        <taxon>Actinomycetes</taxon>
        <taxon>Propionibacteriales</taxon>
        <taxon>Nocardioidaceae</taxon>
        <taxon>Propionicimonas</taxon>
    </lineage>
</organism>
<feature type="transmembrane region" description="Helical" evidence="3">
    <location>
        <begin position="86"/>
        <end position="104"/>
    </location>
</feature>
<keyword evidence="2" id="KW-0769">Symport</keyword>
<feature type="transmembrane region" description="Helical" evidence="3">
    <location>
        <begin position="231"/>
        <end position="252"/>
    </location>
</feature>
<dbReference type="InterPro" id="IPR039672">
    <property type="entry name" value="MFS_2"/>
</dbReference>
<keyword evidence="1" id="KW-0813">Transport</keyword>
<keyword evidence="3" id="KW-1133">Transmembrane helix</keyword>
<keyword evidence="3" id="KW-0472">Membrane</keyword>
<dbReference type="InterPro" id="IPR001927">
    <property type="entry name" value="Na/Gal_symport"/>
</dbReference>
<feature type="transmembrane region" description="Helical" evidence="3">
    <location>
        <begin position="374"/>
        <end position="397"/>
    </location>
</feature>
<evidence type="ECO:0000256" key="3">
    <source>
        <dbReference type="SAM" id="Phobius"/>
    </source>
</evidence>
<dbReference type="EMBL" id="PDJC01000001">
    <property type="protein sequence ID" value="PFG16002.1"/>
    <property type="molecule type" value="Genomic_DNA"/>
</dbReference>
<dbReference type="Proteomes" id="UP000226079">
    <property type="component" value="Unassembled WGS sequence"/>
</dbReference>
<dbReference type="PANTHER" id="PTHR11328:SF36">
    <property type="entry name" value="MELIBIOSE PERMEASE"/>
    <property type="match status" value="1"/>
</dbReference>
<dbReference type="OrthoDB" id="181905at2"/>
<dbReference type="GO" id="GO:0015293">
    <property type="term" value="F:symporter activity"/>
    <property type="evidence" value="ECO:0007669"/>
    <property type="project" value="UniProtKB-KW"/>
</dbReference>
<dbReference type="AlphaFoldDB" id="A0A2A9CQW2"/>
<evidence type="ECO:0000313" key="4">
    <source>
        <dbReference type="EMBL" id="PFG16002.1"/>
    </source>
</evidence>
<feature type="transmembrane region" description="Helical" evidence="3">
    <location>
        <begin position="187"/>
        <end position="210"/>
    </location>
</feature>
<dbReference type="Pfam" id="PF13347">
    <property type="entry name" value="MFS_2"/>
    <property type="match status" value="1"/>
</dbReference>
<evidence type="ECO:0000256" key="1">
    <source>
        <dbReference type="ARBA" id="ARBA00022448"/>
    </source>
</evidence>
<dbReference type="PANTHER" id="PTHR11328">
    <property type="entry name" value="MAJOR FACILITATOR SUPERFAMILY DOMAIN-CONTAINING PROTEIN"/>
    <property type="match status" value="1"/>
</dbReference>
<feature type="transmembrane region" description="Helical" evidence="3">
    <location>
        <begin position="325"/>
        <end position="353"/>
    </location>
</feature>
<evidence type="ECO:0000313" key="5">
    <source>
        <dbReference type="Proteomes" id="UP000226079"/>
    </source>
</evidence>
<accession>A0A2A9CQW2</accession>
<dbReference type="InterPro" id="IPR036259">
    <property type="entry name" value="MFS_trans_sf"/>
</dbReference>
<name>A0A2A9CQW2_9ACTN</name>
<feature type="transmembrane region" description="Helical" evidence="3">
    <location>
        <begin position="409"/>
        <end position="431"/>
    </location>
</feature>
<sequence length="456" mass="50288">MSEPLSSTERRNKWTFGIGTVGRDMVYTLVSMYLVFFLSDVLKPSTQEFLWASSLILVARLFDAVADIVMGAIVDNTRTRWGQYKPWIAIGVVASAIFTVLMFTDFGTHGVAFVVGFALVYLAWSLSWTANDIPYWALLPALSVDQKKRESFGAIAKIFATVGLFVVVVAVIPVTKALAPVVGEVPAWTIFAVGVVVIMLLGQLVTLVGVKEPKLAVEQERTSVRDLVRAVFGNDQLLWTAIAMVLFMTGYLTTTTFGTYYFKYVYGDEAMYSPFGAVLVASQLLGYGIFPLLSRRFSRARLYSLSIALILLGYLIFFFSPVNIAFIAVAGLLIFVGDAFITLLMLVFLTDTIEYGHWKLGRRNTAVTFALQPFINKVGAALSTQIVAVAIVLAGVIPDRPADTSAAGLFTIKAGMLLLPAVLIVISYLIYRRKYRIDEAFYARIVADLRERGQLL</sequence>
<reference evidence="4 5" key="1">
    <citation type="submission" date="2017-10" db="EMBL/GenBank/DDBJ databases">
        <title>Sequencing the genomes of 1000 actinobacteria strains.</title>
        <authorList>
            <person name="Klenk H.-P."/>
        </authorList>
    </citation>
    <scope>NUCLEOTIDE SEQUENCE [LARGE SCALE GENOMIC DNA]</scope>
    <source>
        <strain evidence="4 5">DSM 15597</strain>
    </source>
</reference>
<comment type="caution">
    <text evidence="4">The sequence shown here is derived from an EMBL/GenBank/DDBJ whole genome shotgun (WGS) entry which is preliminary data.</text>
</comment>
<dbReference type="NCBIfam" id="TIGR00792">
    <property type="entry name" value="gph"/>
    <property type="match status" value="1"/>
</dbReference>
<dbReference type="SUPFAM" id="SSF103473">
    <property type="entry name" value="MFS general substrate transporter"/>
    <property type="match status" value="1"/>
</dbReference>
<dbReference type="RefSeq" id="WP_098459580.1">
    <property type="nucleotide sequence ID" value="NZ_PDJC01000001.1"/>
</dbReference>
<feature type="transmembrane region" description="Helical" evidence="3">
    <location>
        <begin position="151"/>
        <end position="175"/>
    </location>
</feature>
<gene>
    <name evidence="4" type="ORF">ATK74_0526</name>
</gene>
<feature type="transmembrane region" description="Helical" evidence="3">
    <location>
        <begin position="302"/>
        <end position="319"/>
    </location>
</feature>
<feature type="transmembrane region" description="Helical" evidence="3">
    <location>
        <begin position="50"/>
        <end position="74"/>
    </location>
</feature>
<feature type="transmembrane region" description="Helical" evidence="3">
    <location>
        <begin position="110"/>
        <end position="130"/>
    </location>
</feature>
<evidence type="ECO:0000256" key="2">
    <source>
        <dbReference type="ARBA" id="ARBA00022847"/>
    </source>
</evidence>